<dbReference type="PANTHER" id="PTHR30149:SF0">
    <property type="entry name" value="HYDROGENASE MATURATION FACTOR HYPD"/>
    <property type="match status" value="1"/>
</dbReference>
<protein>
    <submittedName>
        <fullName evidence="4">Hydrogenase formation protein HypD</fullName>
    </submittedName>
</protein>
<keyword evidence="2" id="KW-0479">Metal-binding</keyword>
<proteinExistence type="inferred from homology"/>
<dbReference type="Proteomes" id="UP000432464">
    <property type="component" value="Unassembled WGS sequence"/>
</dbReference>
<dbReference type="RefSeq" id="WP_154791121.1">
    <property type="nucleotide sequence ID" value="NZ_WMBB01000016.1"/>
</dbReference>
<evidence type="ECO:0000313" key="5">
    <source>
        <dbReference type="Proteomes" id="UP000432464"/>
    </source>
</evidence>
<evidence type="ECO:0000256" key="1">
    <source>
        <dbReference type="ARBA" id="ARBA00007888"/>
    </source>
</evidence>
<dbReference type="GO" id="GO:0070025">
    <property type="term" value="F:carbon monoxide binding"/>
    <property type="evidence" value="ECO:0007669"/>
    <property type="project" value="TreeGrafter"/>
</dbReference>
<dbReference type="PANTHER" id="PTHR30149">
    <property type="entry name" value="HYDROGENASE PROTEIN ASSEMBLY PROTEIN HYPD"/>
    <property type="match status" value="1"/>
</dbReference>
<dbReference type="GO" id="GO:0051604">
    <property type="term" value="P:protein maturation"/>
    <property type="evidence" value="ECO:0007669"/>
    <property type="project" value="TreeGrafter"/>
</dbReference>
<dbReference type="GO" id="GO:0051539">
    <property type="term" value="F:4 iron, 4 sulfur cluster binding"/>
    <property type="evidence" value="ECO:0007669"/>
    <property type="project" value="TreeGrafter"/>
</dbReference>
<dbReference type="InterPro" id="IPR002780">
    <property type="entry name" value="Hyd_form_HypD"/>
</dbReference>
<dbReference type="NCBIfam" id="TIGR00075">
    <property type="entry name" value="hypD"/>
    <property type="match status" value="1"/>
</dbReference>
<evidence type="ECO:0000313" key="4">
    <source>
        <dbReference type="EMBL" id="MTE16693.1"/>
    </source>
</evidence>
<dbReference type="Pfam" id="PF01924">
    <property type="entry name" value="HypD"/>
    <property type="match status" value="1"/>
</dbReference>
<evidence type="ECO:0000256" key="2">
    <source>
        <dbReference type="ARBA" id="ARBA00022723"/>
    </source>
</evidence>
<dbReference type="AlphaFoldDB" id="A0A6I3L128"/>
<evidence type="ECO:0000256" key="3">
    <source>
        <dbReference type="ARBA" id="ARBA00023004"/>
    </source>
</evidence>
<accession>A0A6I3L128</accession>
<gene>
    <name evidence="4" type="primary">hypD</name>
    <name evidence="4" type="ORF">GLP40_28525</name>
</gene>
<sequence length="370" mass="40655">MKYLDEFSNPELAKLLLERIRATTTRRWAIMEVCGGQTHSIIRHGIDQLLPDQIEMIHGPGCPVCVTPLEVIDKALAIAAQPNVIFCSFGDMLRVPGSSKDLFRVKSEGGDVRVVYSPLDALELARANPDRQVVFFGIGFETTAPANAMTVYQAKRLGVRNFSLLVSHVLVPPAIAAIMESPSCRVQAFLAAGHVCTVMGTAEYPPLAETYRVPVVVTGFEPLDILEGIRRTVTQLEQGRHEVDNAYRRAVTAEGNPAAKAMLADVFEVTDRGWRGIGVIPDSGWRLSPRYRDYDAEYRFAVTDLHTEESPICRSGEVLQGLIKPHECAAFGKQCTPRNPLGATMVSSEGACAAYYLYRRLDLPAEVAHA</sequence>
<comment type="similarity">
    <text evidence="1">Belongs to the HypD family.</text>
</comment>
<reference evidence="4 5" key="1">
    <citation type="submission" date="2019-11" db="EMBL/GenBank/DDBJ databases">
        <title>Nocardia sp. nov. CT2-14 isolated from soil.</title>
        <authorList>
            <person name="Kanchanasin P."/>
            <person name="Tanasupawat S."/>
            <person name="Yuki M."/>
            <person name="Kudo T."/>
        </authorList>
    </citation>
    <scope>NUCLEOTIDE SEQUENCE [LARGE SCALE GENOMIC DNA]</scope>
    <source>
        <strain evidence="4 5">CT2-14</strain>
    </source>
</reference>
<keyword evidence="3" id="KW-0408">Iron</keyword>
<dbReference type="InterPro" id="IPR042244">
    <property type="entry name" value="HypD_2_sf"/>
</dbReference>
<keyword evidence="5" id="KW-1185">Reference proteome</keyword>
<name>A0A6I3L128_9NOCA</name>
<dbReference type="GO" id="GO:0005506">
    <property type="term" value="F:iron ion binding"/>
    <property type="evidence" value="ECO:0007669"/>
    <property type="project" value="TreeGrafter"/>
</dbReference>
<dbReference type="InterPro" id="IPR042243">
    <property type="entry name" value="HypD_1"/>
</dbReference>
<dbReference type="EMBL" id="WMBB01000016">
    <property type="protein sequence ID" value="MTE16693.1"/>
    <property type="molecule type" value="Genomic_DNA"/>
</dbReference>
<organism evidence="4 5">
    <name type="scientific">Nocardia aurantiaca</name>
    <dbReference type="NCBI Taxonomy" id="2675850"/>
    <lineage>
        <taxon>Bacteria</taxon>
        <taxon>Bacillati</taxon>
        <taxon>Actinomycetota</taxon>
        <taxon>Actinomycetes</taxon>
        <taxon>Mycobacteriales</taxon>
        <taxon>Nocardiaceae</taxon>
        <taxon>Nocardia</taxon>
    </lineage>
</organism>
<comment type="caution">
    <text evidence="4">The sequence shown here is derived from an EMBL/GenBank/DDBJ whole genome shotgun (WGS) entry which is preliminary data.</text>
</comment>
<dbReference type="PIRSF" id="PIRSF005622">
    <property type="entry name" value="Hydrgn_mat_hypD"/>
    <property type="match status" value="1"/>
</dbReference>
<dbReference type="Gene3D" id="3.40.50.11740">
    <property type="entry name" value="HypD, alpha/beta domain 2"/>
    <property type="match status" value="2"/>
</dbReference>
<dbReference type="Gene3D" id="6.10.20.100">
    <property type="match status" value="1"/>
</dbReference>